<keyword evidence="1" id="KW-0732">Signal</keyword>
<evidence type="ECO:0000313" key="3">
    <source>
        <dbReference type="Proteomes" id="UP000002487"/>
    </source>
</evidence>
<name>Q8TSY5_METAC</name>
<dbReference type="KEGG" id="mac:MA_0658"/>
<gene>
    <name evidence="2" type="ordered locus">MA_0658</name>
</gene>
<dbReference type="InterPro" id="IPR027594">
    <property type="entry name" value="Methanoheme_cyt"/>
</dbReference>
<evidence type="ECO:0000313" key="2">
    <source>
        <dbReference type="EMBL" id="AAM04100.1"/>
    </source>
</evidence>
<organism evidence="2 3">
    <name type="scientific">Methanosarcina acetivorans (strain ATCC 35395 / DSM 2834 / JCM 12185 / C2A)</name>
    <dbReference type="NCBI Taxonomy" id="188937"/>
    <lineage>
        <taxon>Archaea</taxon>
        <taxon>Methanobacteriati</taxon>
        <taxon>Methanobacteriota</taxon>
        <taxon>Stenosarchaea group</taxon>
        <taxon>Methanomicrobia</taxon>
        <taxon>Methanosarcinales</taxon>
        <taxon>Methanosarcinaceae</taxon>
        <taxon>Methanosarcina</taxon>
    </lineage>
</organism>
<dbReference type="PANTHER" id="PTHR35038:SF8">
    <property type="entry name" value="C-TYPE POLYHEME CYTOCHROME OMCC"/>
    <property type="match status" value="1"/>
</dbReference>
<keyword evidence="3" id="KW-1185">Reference proteome</keyword>
<dbReference type="EnsemblBacteria" id="AAM04100">
    <property type="protein sequence ID" value="AAM04100"/>
    <property type="gene ID" value="MA_0658"/>
</dbReference>
<dbReference type="Proteomes" id="UP000002487">
    <property type="component" value="Chromosome"/>
</dbReference>
<dbReference type="NCBIfam" id="TIGR04314">
    <property type="entry name" value="methano7heme"/>
    <property type="match status" value="1"/>
</dbReference>
<protein>
    <recommendedName>
        <fullName evidence="4">Methanogenesis multiheme c-type cytochrome</fullName>
    </recommendedName>
</protein>
<dbReference type="InterPro" id="IPR051829">
    <property type="entry name" value="Multiheme_Cytochr_ET"/>
</dbReference>
<dbReference type="HOGENOM" id="CLU_531711_0_0_2"/>
<dbReference type="SUPFAM" id="SSF48695">
    <property type="entry name" value="Multiheme cytochromes"/>
    <property type="match status" value="1"/>
</dbReference>
<dbReference type="PROSITE" id="PS00018">
    <property type="entry name" value="EF_HAND_1"/>
    <property type="match status" value="1"/>
</dbReference>
<dbReference type="InParanoid" id="Q8TSY5"/>
<dbReference type="AlphaFoldDB" id="Q8TSY5"/>
<proteinExistence type="predicted"/>
<dbReference type="STRING" id="188937.MA_0658"/>
<reference evidence="2 3" key="1">
    <citation type="journal article" date="2002" name="Genome Res.">
        <title>The genome of Methanosarcina acetivorans reveals extensive metabolic and physiological diversity.</title>
        <authorList>
            <person name="Galagan J.E."/>
            <person name="Nusbaum C."/>
            <person name="Roy A."/>
            <person name="Endrizzi M.G."/>
            <person name="Macdonald P."/>
            <person name="FitzHugh W."/>
            <person name="Calvo S."/>
            <person name="Engels R."/>
            <person name="Smirnov S."/>
            <person name="Atnoor D."/>
            <person name="Brown A."/>
            <person name="Allen N."/>
            <person name="Naylor J."/>
            <person name="Stange-Thomann N."/>
            <person name="DeArellano K."/>
            <person name="Johnson R."/>
            <person name="Linton L."/>
            <person name="McEwan P."/>
            <person name="McKernan K."/>
            <person name="Talamas J."/>
            <person name="Tirrell A."/>
            <person name="Ye W."/>
            <person name="Zimmer A."/>
            <person name="Barber R.D."/>
            <person name="Cann I."/>
            <person name="Graham D.E."/>
            <person name="Grahame D.A."/>
            <person name="Guss A."/>
            <person name="Hedderich R."/>
            <person name="Ingram-Smith C."/>
            <person name="Kuettner C.H."/>
            <person name="Krzycki J.A."/>
            <person name="Leigh J.A."/>
            <person name="Li W."/>
            <person name="Liu J."/>
            <person name="Mukhopadhyay B."/>
            <person name="Reeve J.N."/>
            <person name="Smith K."/>
            <person name="Springer T.A."/>
            <person name="Umayam L.A."/>
            <person name="White O."/>
            <person name="White R.H."/>
            <person name="de Macario E.C."/>
            <person name="Ferry J.G."/>
            <person name="Jarrell K.F."/>
            <person name="Jing H."/>
            <person name="Macario A.J.L."/>
            <person name="Paulsen I."/>
            <person name="Pritchett M."/>
            <person name="Sowers K.R."/>
            <person name="Swanson R.V."/>
            <person name="Zinder S.H."/>
            <person name="Lander E."/>
            <person name="Metcalf W.W."/>
            <person name="Birren B."/>
        </authorList>
    </citation>
    <scope>NUCLEOTIDE SEQUENCE [LARGE SCALE GENOMIC DNA]</scope>
    <source>
        <strain evidence="3">ATCC 35395 / DSM 2834 / JCM 12185 / C2A</strain>
    </source>
</reference>
<evidence type="ECO:0008006" key="4">
    <source>
        <dbReference type="Google" id="ProtNLM"/>
    </source>
</evidence>
<accession>Q8TSY5</accession>
<sequence length="500" mass="54210">MVIMNRLNLLVSGVAVLLLLAAGAYSSLGYSGNDAIASHYMTKGEWSDSVCGGCHFGVYENVNNSYHVQVNMSRWSPLTNFDLETSGEEEWVKKFGMYHPGGGPLAKYGIDIDCMMCHEKYGLYDFDARAEAIANGDFANANSLAVANFSATAQSDPLHLFVYTANVLTPYPLLIVFHDAVNGAPISCAQRCHRIDVETSAVMWADEEDFEESDAHAANGVECTECHHTEAFIITSDHQIGRGNTSGTPDLPDSHYDDTMRSCDDAECHAGISHGPFADSHMEFLACEACHTPELPGGDLPGGNVLESFSWQNGEREDVYRDSDFQPALAWYNGNFGDVLPSVDTRNDTDVKVTPFNNITGTWWDAGTDPEVLANPNTSISTGDPIPVQYVKAADANGDGEVTVEEMQAYDADGDGEADYPNAVLRTVELYYQVAHSIVSSDIGLADPYTCKDCHGNEAVIDWAALGYEQDPGGESSAVKSIAVTYDKPRPVEVETEPAL</sequence>
<dbReference type="PANTHER" id="PTHR35038">
    <property type="entry name" value="DISSIMILATORY SULFITE REDUCTASE SIRA"/>
    <property type="match status" value="1"/>
</dbReference>
<evidence type="ECO:0000256" key="1">
    <source>
        <dbReference type="ARBA" id="ARBA00022729"/>
    </source>
</evidence>
<dbReference type="InterPro" id="IPR036280">
    <property type="entry name" value="Multihaem_cyt_sf"/>
</dbReference>
<dbReference type="EMBL" id="AE010299">
    <property type="protein sequence ID" value="AAM04100.1"/>
    <property type="molecule type" value="Genomic_DNA"/>
</dbReference>
<dbReference type="InterPro" id="IPR018247">
    <property type="entry name" value="EF_Hand_1_Ca_BS"/>
</dbReference>
<dbReference type="TCDB" id="3.D.6.1.3">
    <property type="family name" value="the ion (h(+) or na(+))-translocating nadh:ferredoxin oxidoreductase (nfo or rnf) family"/>
</dbReference>